<evidence type="ECO:0000313" key="2">
    <source>
        <dbReference type="Proteomes" id="UP000249516"/>
    </source>
</evidence>
<dbReference type="Proteomes" id="UP000249516">
    <property type="component" value="Unassembled WGS sequence"/>
</dbReference>
<evidence type="ECO:0000313" key="1">
    <source>
        <dbReference type="EMBL" id="RKQ35139.1"/>
    </source>
</evidence>
<gene>
    <name evidence="1" type="ORF">C1C97_007745</name>
</gene>
<dbReference type="EMBL" id="PNJG02000002">
    <property type="protein sequence ID" value="RKQ35139.1"/>
    <property type="molecule type" value="Genomic_DNA"/>
</dbReference>
<keyword evidence="2" id="KW-1185">Reference proteome</keyword>
<organism evidence="1 2">
    <name type="scientific">Kocuria tytonis</name>
    <dbReference type="NCBI Taxonomy" id="2054280"/>
    <lineage>
        <taxon>Bacteria</taxon>
        <taxon>Bacillati</taxon>
        <taxon>Actinomycetota</taxon>
        <taxon>Actinomycetes</taxon>
        <taxon>Micrococcales</taxon>
        <taxon>Micrococcaceae</taxon>
        <taxon>Kocuria</taxon>
    </lineage>
</organism>
<evidence type="ECO:0008006" key="3">
    <source>
        <dbReference type="Google" id="ProtNLM"/>
    </source>
</evidence>
<reference evidence="1 2" key="1">
    <citation type="submission" date="2018-10" db="EMBL/GenBank/DDBJ databases">
        <title>Kocuria tytouropygialis sp. nov., isolated from the uropygial gland of an American barn owl (Tyto furcata).</title>
        <authorList>
            <person name="Braun M.S."/>
            <person name="Wang E."/>
            <person name="Zimmermann S."/>
            <person name="Wagner H."/>
            <person name="Wink M."/>
        </authorList>
    </citation>
    <scope>NUCLEOTIDE SEQUENCE [LARGE SCALE GENOMIC DNA]</scope>
    <source>
        <strain evidence="1 2">442</strain>
    </source>
</reference>
<comment type="caution">
    <text evidence="1">The sequence shown here is derived from an EMBL/GenBank/DDBJ whole genome shotgun (WGS) entry which is preliminary data.</text>
</comment>
<dbReference type="OrthoDB" id="5139861at2"/>
<proteinExistence type="predicted"/>
<accession>A0A495A5W2</accession>
<dbReference type="AlphaFoldDB" id="A0A495A5W2"/>
<protein>
    <recommendedName>
        <fullName evidence="3">Abortive infection protein-like C-terminal domain-containing protein</fullName>
    </recommendedName>
</protein>
<dbReference type="RefSeq" id="WP_121031035.1">
    <property type="nucleotide sequence ID" value="NZ_PNJG02000002.1"/>
</dbReference>
<name>A0A495A5W2_9MICC</name>
<sequence length="283" mass="31528">MRESELWIEEPTDPLDPWGKIRRSVNIDLIKNLARGPIAGDDDLESAMSLARLVRGAYTSFGTDGTANVEREESWIILRALRIMLERRGLTFDPPWRDYDSFKSHWVSVGASGSGGWQARRDIIGRHFDPIIEALEKAEDVQIRSDLVEPVSPHAKTGWTRVDTEIAGLRQRFRTATAMQDYRDCGNRSVAVLEALSATVFDPAKHWAAGEKPPPVDKTDLRVGAYIAERMGGKENEELRGLVKKASALAHKVKHSPRADRVNAGIAADAVILLANMLRRLAE</sequence>